<dbReference type="InterPro" id="IPR036061">
    <property type="entry name" value="CheW-like_dom_sf"/>
</dbReference>
<sequence>MGLFKWLGWATGMSTTLEQVEKTAQLSKNNQMSLMIFQVQFPKPDYEPPYYGMNVFKVREVLEGRSYDVAPMPDHNPLVEGMIELRGVYLPVIDLPKWMSFDMTEEEREKSIIIVADFSNNFIGLRVSHIHGVEEKNWSDIHPAGNYNVDVNSNQIVNHTYLENSETLCFILDIEKLLIEAMPAVAEKIFASAKAVESTDIHFGEAMYQKTILFAEDSKSIQKYMGMVFSQLGLKYKGFDDGKQLLDYIDELESLEGISMVFTDLEMPVASGHTVIKTLKASPRTSGLAIIVHTSMTSENNSREVLGMGADYFIGKVDTDLIIETIQKVEGSYVEPSIEAMA</sequence>
<protein>
    <submittedName>
        <fullName evidence="3">Chemotaxis protein CheV</fullName>
        <ecNumber evidence="3">2.7.3.-</ecNumber>
    </submittedName>
</protein>
<dbReference type="AlphaFoldDB" id="A0A3B0W268"/>
<dbReference type="EC" id="2.7.3.-" evidence="3"/>
<accession>A0A3B0W268</accession>
<dbReference type="GO" id="GO:0016740">
    <property type="term" value="F:transferase activity"/>
    <property type="evidence" value="ECO:0007669"/>
    <property type="project" value="UniProtKB-KW"/>
</dbReference>
<dbReference type="PANTHER" id="PTHR47233">
    <property type="entry name" value="CHEMOTAXIS PROTEIN CHEV"/>
    <property type="match status" value="1"/>
</dbReference>
<dbReference type="SUPFAM" id="SSF50341">
    <property type="entry name" value="CheW-like"/>
    <property type="match status" value="1"/>
</dbReference>
<name>A0A3B0W268_9ZZZZ</name>
<evidence type="ECO:0000259" key="2">
    <source>
        <dbReference type="PROSITE" id="PS50851"/>
    </source>
</evidence>
<dbReference type="Pfam" id="PF00072">
    <property type="entry name" value="Response_reg"/>
    <property type="match status" value="1"/>
</dbReference>
<dbReference type="SUPFAM" id="SSF52172">
    <property type="entry name" value="CheY-like"/>
    <property type="match status" value="1"/>
</dbReference>
<dbReference type="Gene3D" id="2.30.30.40">
    <property type="entry name" value="SH3 Domains"/>
    <property type="match status" value="1"/>
</dbReference>
<dbReference type="Gene3D" id="3.40.50.2300">
    <property type="match status" value="1"/>
</dbReference>
<organism evidence="3">
    <name type="scientific">hydrothermal vent metagenome</name>
    <dbReference type="NCBI Taxonomy" id="652676"/>
    <lineage>
        <taxon>unclassified sequences</taxon>
        <taxon>metagenomes</taxon>
        <taxon>ecological metagenomes</taxon>
    </lineage>
</organism>
<dbReference type="EMBL" id="UOFB01000350">
    <property type="protein sequence ID" value="VAW49401.1"/>
    <property type="molecule type" value="Genomic_DNA"/>
</dbReference>
<dbReference type="InterPro" id="IPR001789">
    <property type="entry name" value="Sig_transdc_resp-reg_receiver"/>
</dbReference>
<dbReference type="PROSITE" id="PS50110">
    <property type="entry name" value="RESPONSE_REGULATORY"/>
    <property type="match status" value="1"/>
</dbReference>
<dbReference type="PROSITE" id="PS50851">
    <property type="entry name" value="CHEW"/>
    <property type="match status" value="1"/>
</dbReference>
<dbReference type="InterPro" id="IPR002545">
    <property type="entry name" value="CheW-lke_dom"/>
</dbReference>
<dbReference type="InterPro" id="IPR011006">
    <property type="entry name" value="CheY-like_superfamily"/>
</dbReference>
<evidence type="ECO:0000313" key="3">
    <source>
        <dbReference type="EMBL" id="VAW49401.1"/>
    </source>
</evidence>
<dbReference type="GO" id="GO:0006935">
    <property type="term" value="P:chemotaxis"/>
    <property type="evidence" value="ECO:0007669"/>
    <property type="project" value="InterPro"/>
</dbReference>
<gene>
    <name evidence="3" type="ORF">MNBD_GAMMA04-1455</name>
</gene>
<reference evidence="3" key="1">
    <citation type="submission" date="2018-06" db="EMBL/GenBank/DDBJ databases">
        <authorList>
            <person name="Zhirakovskaya E."/>
        </authorList>
    </citation>
    <scope>NUCLEOTIDE SEQUENCE</scope>
</reference>
<dbReference type="SMART" id="SM00448">
    <property type="entry name" value="REC"/>
    <property type="match status" value="1"/>
</dbReference>
<feature type="domain" description="CheW-like" evidence="2">
    <location>
        <begin position="31"/>
        <end position="183"/>
    </location>
</feature>
<feature type="domain" description="Response regulatory" evidence="1">
    <location>
        <begin position="211"/>
        <end position="331"/>
    </location>
</feature>
<dbReference type="PANTHER" id="PTHR47233:SF3">
    <property type="entry name" value="CHEMOTAXIS PROTEIN CHEV"/>
    <property type="match status" value="1"/>
</dbReference>
<dbReference type="SMART" id="SM00260">
    <property type="entry name" value="CheW"/>
    <property type="match status" value="1"/>
</dbReference>
<dbReference type="Pfam" id="PF01584">
    <property type="entry name" value="CheW"/>
    <property type="match status" value="1"/>
</dbReference>
<evidence type="ECO:0000259" key="1">
    <source>
        <dbReference type="PROSITE" id="PS50110"/>
    </source>
</evidence>
<proteinExistence type="predicted"/>
<dbReference type="Gene3D" id="2.40.50.180">
    <property type="entry name" value="CheA-289, Domain 4"/>
    <property type="match status" value="1"/>
</dbReference>
<dbReference type="GO" id="GO:0000160">
    <property type="term" value="P:phosphorelay signal transduction system"/>
    <property type="evidence" value="ECO:0007669"/>
    <property type="project" value="InterPro"/>
</dbReference>
<keyword evidence="3" id="KW-0808">Transferase</keyword>